<dbReference type="SMART" id="SM00105">
    <property type="entry name" value="ArfGap"/>
    <property type="match status" value="1"/>
</dbReference>
<reference evidence="13" key="1">
    <citation type="submission" date="2021-04" db="EMBL/GenBank/DDBJ databases">
        <authorList>
            <consortium name="Wellcome Sanger Institute Data Sharing"/>
        </authorList>
    </citation>
    <scope>NUCLEOTIDE SEQUENCE [LARGE SCALE GENOMIC DNA]</scope>
</reference>
<dbReference type="FunFam" id="1.20.1270.60:FF:000025">
    <property type="entry name" value="arf-GAP with coiled-coil, ANK repeat and PH domain-containing protein 2"/>
    <property type="match status" value="1"/>
</dbReference>
<keyword evidence="14" id="KW-1185">Reference proteome</keyword>
<dbReference type="PROSITE" id="PS50003">
    <property type="entry name" value="PH_DOMAIN"/>
    <property type="match status" value="1"/>
</dbReference>
<dbReference type="FunFam" id="1.10.220.150:FF:000007">
    <property type="entry name" value="Arf-GAP with coiled-coil, ANK repeat and PH domain-containing protein 2"/>
    <property type="match status" value="1"/>
</dbReference>
<sequence>IILDNVKLVKLCSGMIEAGKAYASANKLFVNGIRDLSQQCKKDEMISVSSFHLFQILFDQAQRSVKQQLHNFVKDDVRKFKETKKHFDRVREDMEIAQVKNAQAPRNKPHEVEEATSTLSITRKCFRHLALDYVLQINVLQGTITNICICSTLMLSFMHAQYSLFQQGYNLLDELDPYMKKLAAELDQLVIDSAMEKREMEHKHATIQQRVSSSDFAYDDSKVEFNVDAPNGVVMEGYLFKRASNAFKTWNRRRNEKLFVCWQDSLTVVVEDLRLCSVKPCEDIERRFCFEVVSPSKSCMLQAESEKLRHAWIQAVQASIASAYRESPDTYYIEHLDRTASPSTSSIDSASEPRERSTRGETILQRIQCLPGNEQCCDCGQADPRWASINLGILLCIECSGIHRSLGVHCSKVRSLTLDSWEPELLKLMCELGNSVINHIYEGSYKDQGLKKPLPSSSRQEKEAWIKAKYVEKKFLKKLGSTEILVNGERKSERRWSVKKCRRHNSATTVPKTRRRYRQDPGTFICSVLTNVASSYNSLKAAAKFRRDSLFCPDELDTLFSYFDTGSGPRSLSSDSGLGGSTDGSTDILVFGSVVDSVTEEECEVSDDSSGEAELEAEPETSDPEDIRDLHPGALLYKASKARNLPVMAEALAHGADVNLVNEEDEGKTPLIQAVTGGSLIACEFLLQNAADVNQRDARGRGPLHHATYLGHTGQVCLFLKRGATQNEEDEDGHDPLSIAVQQANADIVTLLRLARMNEEMRESEGPFGQPGQYPISSPTEQQYKKCIQEFICLNIAEC</sequence>
<dbReference type="InterPro" id="IPR037278">
    <property type="entry name" value="ARFGAP/RecO"/>
</dbReference>
<comment type="subcellular location">
    <subcellularLocation>
        <location evidence="9">Endosome membrane</location>
        <topology evidence="9">Peripheral membrane protein</topology>
    </subcellularLocation>
</comment>
<evidence type="ECO:0000313" key="13">
    <source>
        <dbReference type="Ensembl" id="ENSATEP00000066352.2"/>
    </source>
</evidence>
<evidence type="ECO:0000256" key="2">
    <source>
        <dbReference type="ARBA" id="ARBA00022723"/>
    </source>
</evidence>
<proteinExistence type="predicted"/>
<comment type="activity regulation">
    <text evidence="9">GAP activity stimulated by phosphatidylinositol 4,5-bisphosphate (PIP2) and phosphatidic acid.</text>
</comment>
<evidence type="ECO:0000256" key="7">
    <source>
        <dbReference type="PROSITE-ProRule" id="PRU00023"/>
    </source>
</evidence>
<dbReference type="InterPro" id="IPR045258">
    <property type="entry name" value="ACAP1/2/3-like"/>
</dbReference>
<dbReference type="FunFam" id="2.30.29.30:FF:000026">
    <property type="entry name" value="Arf-GAP with coiled-coil, ANK repeat and PH domain-containing protein 2"/>
    <property type="match status" value="1"/>
</dbReference>
<dbReference type="Pfam" id="PF00169">
    <property type="entry name" value="PH"/>
    <property type="match status" value="1"/>
</dbReference>
<dbReference type="InterPro" id="IPR001164">
    <property type="entry name" value="ArfGAP_dom"/>
</dbReference>
<dbReference type="CDD" id="cd13250">
    <property type="entry name" value="PH_ACAP"/>
    <property type="match status" value="1"/>
</dbReference>
<dbReference type="PRINTS" id="PR00405">
    <property type="entry name" value="REVINTRACTNG"/>
</dbReference>
<evidence type="ECO:0000256" key="9">
    <source>
        <dbReference type="RuleBase" id="RU369028"/>
    </source>
</evidence>
<keyword evidence="9" id="KW-0967">Endosome</keyword>
<reference evidence="13" key="3">
    <citation type="submission" date="2025-09" db="UniProtKB">
        <authorList>
            <consortium name="Ensembl"/>
        </authorList>
    </citation>
    <scope>IDENTIFICATION</scope>
</reference>
<protein>
    <recommendedName>
        <fullName evidence="9">Arf-GAP with coiled-coil, ANK repeat and PH domain-containing protein</fullName>
        <shortName evidence="9">Cnt-b</shortName>
    </recommendedName>
    <alternativeName>
        <fullName evidence="9">Centaurin-beta</fullName>
    </alternativeName>
</protein>
<dbReference type="Gene3D" id="1.25.40.20">
    <property type="entry name" value="Ankyrin repeat-containing domain"/>
    <property type="match status" value="1"/>
</dbReference>
<dbReference type="SUPFAM" id="SSF50729">
    <property type="entry name" value="PH domain-like"/>
    <property type="match status" value="1"/>
</dbReference>
<dbReference type="SUPFAM" id="SSF103657">
    <property type="entry name" value="BAR/IMD domain-like"/>
    <property type="match status" value="1"/>
</dbReference>
<evidence type="ECO:0000259" key="12">
    <source>
        <dbReference type="PROSITE" id="PS50115"/>
    </source>
</evidence>
<evidence type="ECO:0000256" key="8">
    <source>
        <dbReference type="PROSITE-ProRule" id="PRU00288"/>
    </source>
</evidence>
<dbReference type="InterPro" id="IPR002110">
    <property type="entry name" value="Ankyrin_rpt"/>
</dbReference>
<dbReference type="Pfam" id="PF16746">
    <property type="entry name" value="BAR_3"/>
    <property type="match status" value="1"/>
</dbReference>
<dbReference type="InterPro" id="IPR036770">
    <property type="entry name" value="Ankyrin_rpt-contain_sf"/>
</dbReference>
<feature type="repeat" description="ANK" evidence="7">
    <location>
        <begin position="666"/>
        <end position="698"/>
    </location>
</feature>
<comment type="function">
    <text evidence="9">GTPase-activating protein for the ADP ribosylation factor family.</text>
</comment>
<feature type="repeat" description="ANK" evidence="7">
    <location>
        <begin position="699"/>
        <end position="731"/>
    </location>
</feature>
<evidence type="ECO:0000256" key="1">
    <source>
        <dbReference type="ARBA" id="ARBA00022468"/>
    </source>
</evidence>
<feature type="domain" description="PH" evidence="11">
    <location>
        <begin position="232"/>
        <end position="321"/>
    </location>
</feature>
<evidence type="ECO:0000313" key="14">
    <source>
        <dbReference type="Proteomes" id="UP000265040"/>
    </source>
</evidence>
<dbReference type="Ensembl" id="ENSATET00000051406.2">
    <property type="protein sequence ID" value="ENSATEP00000066352.2"/>
    <property type="gene ID" value="ENSATEG00000024384.3"/>
</dbReference>
<dbReference type="InterPro" id="IPR038508">
    <property type="entry name" value="ArfGAP_dom_sf"/>
</dbReference>
<dbReference type="PROSITE" id="PS50088">
    <property type="entry name" value="ANK_REPEAT"/>
    <property type="match status" value="2"/>
</dbReference>
<keyword evidence="4 8" id="KW-0863">Zinc-finger</keyword>
<dbReference type="PROSITE" id="PS50115">
    <property type="entry name" value="ARFGAP"/>
    <property type="match status" value="1"/>
</dbReference>
<dbReference type="SMART" id="SM00248">
    <property type="entry name" value="ANK"/>
    <property type="match status" value="3"/>
</dbReference>
<dbReference type="SUPFAM" id="SSF57863">
    <property type="entry name" value="ArfGap/RecO-like zinc finger"/>
    <property type="match status" value="1"/>
</dbReference>
<dbReference type="Proteomes" id="UP000265040">
    <property type="component" value="Chromosome 7"/>
</dbReference>
<dbReference type="GeneTree" id="ENSGT00940000156199"/>
<name>A0A7N6BRT4_ANATE</name>
<keyword evidence="5 9" id="KW-0862">Zinc</keyword>
<feature type="region of interest" description="Disordered" evidence="10">
    <location>
        <begin position="602"/>
        <end position="628"/>
    </location>
</feature>
<dbReference type="InterPro" id="IPR004148">
    <property type="entry name" value="BAR_dom"/>
</dbReference>
<keyword evidence="2 9" id="KW-0479">Metal-binding</keyword>
<dbReference type="SUPFAM" id="SSF48403">
    <property type="entry name" value="Ankyrin repeat"/>
    <property type="match status" value="1"/>
</dbReference>
<keyword evidence="1 9" id="KW-0343">GTPase activation</keyword>
<feature type="domain" description="Arf-GAP" evidence="12">
    <location>
        <begin position="361"/>
        <end position="483"/>
    </location>
</feature>
<evidence type="ECO:0000256" key="4">
    <source>
        <dbReference type="ARBA" id="ARBA00022771"/>
    </source>
</evidence>
<dbReference type="InterPro" id="IPR011993">
    <property type="entry name" value="PH-like_dom_sf"/>
</dbReference>
<dbReference type="Pfam" id="PF01412">
    <property type="entry name" value="ArfGap"/>
    <property type="match status" value="1"/>
</dbReference>
<dbReference type="Pfam" id="PF12796">
    <property type="entry name" value="Ank_2"/>
    <property type="match status" value="1"/>
</dbReference>
<comment type="domain">
    <text evidence="9">The BAR domain mediates homodimerization, it can neither bind membrane nor impart curvature, but instead requires the neighboring PH domain to achieve these functions.</text>
</comment>
<dbReference type="AlphaFoldDB" id="A0A7N6BRT4"/>
<comment type="domain">
    <text evidence="9">PH domain binds phospholipids including phosphatidic acid, phosphatidylinositol 3-phosphate, phosphatidylinositol 3,5-bisphosphate (PIP2) and phosphatidylinositol 3,4,5-trisphosphate (PIP3). May mediate protein binding to PIP2 or PIP3 containing membranes.</text>
</comment>
<organism evidence="13 14">
    <name type="scientific">Anabas testudineus</name>
    <name type="common">Climbing perch</name>
    <name type="synonym">Anthias testudineus</name>
    <dbReference type="NCBI Taxonomy" id="64144"/>
    <lineage>
        <taxon>Eukaryota</taxon>
        <taxon>Metazoa</taxon>
        <taxon>Chordata</taxon>
        <taxon>Craniata</taxon>
        <taxon>Vertebrata</taxon>
        <taxon>Euteleostomi</taxon>
        <taxon>Actinopterygii</taxon>
        <taxon>Neopterygii</taxon>
        <taxon>Teleostei</taxon>
        <taxon>Neoteleostei</taxon>
        <taxon>Acanthomorphata</taxon>
        <taxon>Anabantaria</taxon>
        <taxon>Anabantiformes</taxon>
        <taxon>Anabantoidei</taxon>
        <taxon>Anabantidae</taxon>
        <taxon>Anabas</taxon>
    </lineage>
</organism>
<reference evidence="13" key="2">
    <citation type="submission" date="2025-08" db="UniProtKB">
        <authorList>
            <consortium name="Ensembl"/>
        </authorList>
    </citation>
    <scope>IDENTIFICATION</scope>
</reference>
<dbReference type="InterPro" id="IPR001849">
    <property type="entry name" value="PH_domain"/>
</dbReference>
<dbReference type="PROSITE" id="PS50297">
    <property type="entry name" value="ANK_REP_REGION"/>
    <property type="match status" value="2"/>
</dbReference>
<dbReference type="FunFam" id="1.25.40.20:FF:000020">
    <property type="entry name" value="Arf-GAP with coiled-coil, ANK repeat and PH domain-containing protein 2"/>
    <property type="match status" value="1"/>
</dbReference>
<keyword evidence="3 9" id="KW-0677">Repeat</keyword>
<evidence type="ECO:0000256" key="6">
    <source>
        <dbReference type="ARBA" id="ARBA00023043"/>
    </source>
</evidence>
<dbReference type="Gene3D" id="1.20.1270.60">
    <property type="entry name" value="Arfaptin homology (AH) domain/BAR domain"/>
    <property type="match status" value="1"/>
</dbReference>
<evidence type="ECO:0000256" key="10">
    <source>
        <dbReference type="SAM" id="MobiDB-lite"/>
    </source>
</evidence>
<dbReference type="GO" id="GO:0008270">
    <property type="term" value="F:zinc ion binding"/>
    <property type="evidence" value="ECO:0007669"/>
    <property type="project" value="UniProtKB-KW"/>
</dbReference>
<keyword evidence="6 7" id="KW-0040">ANK repeat</keyword>
<dbReference type="Gene3D" id="2.30.29.30">
    <property type="entry name" value="Pleckstrin-homology domain (PH domain)/Phosphotyrosine-binding domain (PTB)"/>
    <property type="match status" value="1"/>
</dbReference>
<dbReference type="PANTHER" id="PTHR23180:SF407">
    <property type="entry name" value="ARF-GAP WITH COILED-COIL, ANK REPEAT AND PH DOMAIN-CONTAINING PROTEIN 3"/>
    <property type="match status" value="1"/>
</dbReference>
<accession>A0A7N6BRT4</accession>
<dbReference type="PANTHER" id="PTHR23180">
    <property type="entry name" value="CENTAURIN/ARF"/>
    <property type="match status" value="1"/>
</dbReference>
<evidence type="ECO:0000256" key="3">
    <source>
        <dbReference type="ARBA" id="ARBA00022737"/>
    </source>
</evidence>
<dbReference type="Gene3D" id="1.10.220.150">
    <property type="entry name" value="Arf GTPase activating protein"/>
    <property type="match status" value="1"/>
</dbReference>
<dbReference type="InterPro" id="IPR027267">
    <property type="entry name" value="AH/BAR_dom_sf"/>
</dbReference>
<dbReference type="CDD" id="cd08850">
    <property type="entry name" value="ArfGap_ACAP3"/>
    <property type="match status" value="1"/>
</dbReference>
<evidence type="ECO:0000259" key="11">
    <source>
        <dbReference type="PROSITE" id="PS50003"/>
    </source>
</evidence>
<dbReference type="SMART" id="SM00233">
    <property type="entry name" value="PH"/>
    <property type="match status" value="1"/>
</dbReference>
<evidence type="ECO:0000256" key="5">
    <source>
        <dbReference type="ARBA" id="ARBA00022833"/>
    </source>
</evidence>
<dbReference type="GO" id="GO:0010008">
    <property type="term" value="C:endosome membrane"/>
    <property type="evidence" value="ECO:0007669"/>
    <property type="project" value="UniProtKB-SubCell"/>
</dbReference>
<feature type="compositionally biased region" description="Acidic residues" evidence="10">
    <location>
        <begin position="602"/>
        <end position="624"/>
    </location>
</feature>
<dbReference type="GO" id="GO:0005096">
    <property type="term" value="F:GTPase activator activity"/>
    <property type="evidence" value="ECO:0007669"/>
    <property type="project" value="UniProtKB-KW"/>
</dbReference>